<dbReference type="OrthoDB" id="1120357at2"/>
<accession>A0A419X5Z8</accession>
<reference evidence="2 3" key="1">
    <citation type="submission" date="2018-09" db="EMBL/GenBank/DDBJ databases">
        <title>Genomic Encyclopedia of Archaeal and Bacterial Type Strains, Phase II (KMG-II): from individual species to whole genera.</title>
        <authorList>
            <person name="Goeker M."/>
        </authorList>
    </citation>
    <scope>NUCLEOTIDE SEQUENCE [LARGE SCALE GENOMIC DNA]</scope>
    <source>
        <strain evidence="2 3">DSM 21950</strain>
    </source>
</reference>
<dbReference type="GO" id="GO:0030288">
    <property type="term" value="C:outer membrane-bounded periplasmic space"/>
    <property type="evidence" value="ECO:0007669"/>
    <property type="project" value="InterPro"/>
</dbReference>
<proteinExistence type="predicted"/>
<sequence length="556" mass="62377">MKKFQLLFIVLILSVNFSFSQTTNNSSYILAIEGNQVYLDLNSSNCKIGCSLSVIKEGDYFTHPISGKKIKKKDEVISTLEVTEVNSDYSVARAYPASSLQALKKGMRAFELSSEESNNYSLLRKSLSVHPLKVTSATGGYLGIYISDLLTENLFAQDKYKIIDRETLGLQMDEVALNQDGFTDSKLMGVGRMAGVDYLITGTMHEPDVVQVSSGIPLKGALQLAETISGQNLGSKYVSDVKFKKLKAIVKITLRVVDIRTGEIKFICTEMQEAVGKSDISLEKSFLGGLKVQGGSTAFVNTVTGQAVQKALGNLSGYIDGYFDGSITDKSFKGNYIDAKNKSKKKKSKEEFQFEYAINDRIHFYDESNPGSNKYIGFREGKIIGLHQKRKQYQVKLDDGSIELINSHLVFQYNPNTTFERQIVKDKEFCTITYHLNDNVTGKVRNQIILGSIKHILPERNQVQIQYRNSEEKEFLSIDSFFPYKTENELELNPSQLKCGKICLLFLHGTFYYAKVIEPINANGTVKIEYDFEEDGIVKSKTKNISYKHIIGLKST</sequence>
<dbReference type="RefSeq" id="WP_120238079.1">
    <property type="nucleotide sequence ID" value="NZ_RAPQ01000008.1"/>
</dbReference>
<name>A0A419X5Z8_9BACT</name>
<dbReference type="EMBL" id="RAPQ01000008">
    <property type="protein sequence ID" value="RKE03156.1"/>
    <property type="molecule type" value="Genomic_DNA"/>
</dbReference>
<keyword evidence="1" id="KW-0732">Signal</keyword>
<evidence type="ECO:0000313" key="3">
    <source>
        <dbReference type="Proteomes" id="UP000284531"/>
    </source>
</evidence>
<dbReference type="Gene3D" id="3.40.50.10610">
    <property type="entry name" value="ABC-type transport auxiliary lipoprotein component"/>
    <property type="match status" value="1"/>
</dbReference>
<protein>
    <submittedName>
        <fullName evidence="2">Curli production assembly/transport component CsgG</fullName>
    </submittedName>
</protein>
<evidence type="ECO:0000256" key="1">
    <source>
        <dbReference type="SAM" id="SignalP"/>
    </source>
</evidence>
<comment type="caution">
    <text evidence="2">The sequence shown here is derived from an EMBL/GenBank/DDBJ whole genome shotgun (WGS) entry which is preliminary data.</text>
</comment>
<dbReference type="AlphaFoldDB" id="A0A419X5Z8"/>
<dbReference type="Proteomes" id="UP000284531">
    <property type="component" value="Unassembled WGS sequence"/>
</dbReference>
<organism evidence="2 3">
    <name type="scientific">Marinifilum flexuosum</name>
    <dbReference type="NCBI Taxonomy" id="1117708"/>
    <lineage>
        <taxon>Bacteria</taxon>
        <taxon>Pseudomonadati</taxon>
        <taxon>Bacteroidota</taxon>
        <taxon>Bacteroidia</taxon>
        <taxon>Marinilabiliales</taxon>
        <taxon>Marinifilaceae</taxon>
    </lineage>
</organism>
<feature type="chain" id="PRO_5019561948" evidence="1">
    <location>
        <begin position="21"/>
        <end position="556"/>
    </location>
</feature>
<keyword evidence="3" id="KW-1185">Reference proteome</keyword>
<gene>
    <name evidence="2" type="ORF">BXY64_0147</name>
</gene>
<feature type="signal peptide" evidence="1">
    <location>
        <begin position="1"/>
        <end position="20"/>
    </location>
</feature>
<dbReference type="Pfam" id="PF03783">
    <property type="entry name" value="CsgG"/>
    <property type="match status" value="1"/>
</dbReference>
<evidence type="ECO:0000313" key="2">
    <source>
        <dbReference type="EMBL" id="RKE03156.1"/>
    </source>
</evidence>
<dbReference type="InterPro" id="IPR005534">
    <property type="entry name" value="Curli_assmbl/transp-comp_CsgG"/>
</dbReference>